<keyword evidence="8" id="KW-1185">Reference proteome</keyword>
<evidence type="ECO:0000256" key="3">
    <source>
        <dbReference type="ARBA" id="ARBA00023163"/>
    </source>
</evidence>
<evidence type="ECO:0000256" key="2">
    <source>
        <dbReference type="ARBA" id="ARBA00023125"/>
    </source>
</evidence>
<dbReference type="Gene3D" id="1.10.10.60">
    <property type="entry name" value="Homeodomain-like"/>
    <property type="match status" value="1"/>
</dbReference>
<evidence type="ECO:0000256" key="1">
    <source>
        <dbReference type="ARBA" id="ARBA00023015"/>
    </source>
</evidence>
<dbReference type="OrthoDB" id="551907at2759"/>
<feature type="non-terminal residue" evidence="7">
    <location>
        <position position="229"/>
    </location>
</feature>
<dbReference type="FunFam" id="1.10.10.60:FF:000002">
    <property type="entry name" value="Myb family transcription factor"/>
    <property type="match status" value="1"/>
</dbReference>
<dbReference type="SUPFAM" id="SSF46689">
    <property type="entry name" value="Homeodomain-like"/>
    <property type="match status" value="1"/>
</dbReference>
<dbReference type="GO" id="GO:0003677">
    <property type="term" value="F:DNA binding"/>
    <property type="evidence" value="ECO:0007669"/>
    <property type="project" value="UniProtKB-KW"/>
</dbReference>
<dbReference type="InterPro" id="IPR046955">
    <property type="entry name" value="PHR1-like"/>
</dbReference>
<gene>
    <name evidence="7" type="ORF">MUK42_06133</name>
</gene>
<proteinExistence type="predicted"/>
<reference evidence="7" key="1">
    <citation type="submission" date="2022-05" db="EMBL/GenBank/DDBJ databases">
        <title>The Musa troglodytarum L. genome provides insights into the mechanism of non-climacteric behaviour and enrichment of carotenoids.</title>
        <authorList>
            <person name="Wang J."/>
        </authorList>
    </citation>
    <scope>NUCLEOTIDE SEQUENCE</scope>
    <source>
        <tissue evidence="7">Leaf</tissue>
    </source>
</reference>
<evidence type="ECO:0000256" key="4">
    <source>
        <dbReference type="ARBA" id="ARBA00023242"/>
    </source>
</evidence>
<dbReference type="InterPro" id="IPR017930">
    <property type="entry name" value="Myb_dom"/>
</dbReference>
<dbReference type="AlphaFoldDB" id="A0A9E7H6Q3"/>
<dbReference type="InterPro" id="IPR009057">
    <property type="entry name" value="Homeodomain-like_sf"/>
</dbReference>
<feature type="compositionally biased region" description="Basic and acidic residues" evidence="5">
    <location>
        <begin position="22"/>
        <end position="35"/>
    </location>
</feature>
<sequence>MYATERGGEFHGSPEGASLPGDTRHLFSSDPKPRLRWTPELHDRFVDAVTQLGGPDKATPKTIMKTMAVKGLTLYHLKSHLQKYRLGKQSNKEPSDNSKDAANFVESQGTGPPSSSPLSSSKLLAEDLIEYSSIFRFGSRLMANICILYSKGLATSSLQTLLPTHLHLSEKHHLNFQQAKSMTCSVDSCLTSTASPGTGRSKMLGPREAAVDIRLSHMLGIDHSQLWED</sequence>
<dbReference type="NCBIfam" id="TIGR01557">
    <property type="entry name" value="myb_SHAQKYF"/>
    <property type="match status" value="1"/>
</dbReference>
<dbReference type="PROSITE" id="PS51294">
    <property type="entry name" value="HTH_MYB"/>
    <property type="match status" value="1"/>
</dbReference>
<dbReference type="PANTHER" id="PTHR31499">
    <property type="entry name" value="MYB FAMILY TRANSCRIPTION FACTOR PHL11"/>
    <property type="match status" value="1"/>
</dbReference>
<dbReference type="EMBL" id="CP097510">
    <property type="protein sequence ID" value="URE24258.1"/>
    <property type="molecule type" value="Genomic_DNA"/>
</dbReference>
<protein>
    <recommendedName>
        <fullName evidence="6">HTH myb-type domain-containing protein</fullName>
    </recommendedName>
</protein>
<evidence type="ECO:0000313" key="7">
    <source>
        <dbReference type="EMBL" id="URE24258.1"/>
    </source>
</evidence>
<dbReference type="InterPro" id="IPR006447">
    <property type="entry name" value="Myb_dom_plants"/>
</dbReference>
<dbReference type="GO" id="GO:0003700">
    <property type="term" value="F:DNA-binding transcription factor activity"/>
    <property type="evidence" value="ECO:0007669"/>
    <property type="project" value="InterPro"/>
</dbReference>
<dbReference type="PANTHER" id="PTHR31499:SF6">
    <property type="entry name" value="PROTEIN PHR1-LIKE 2"/>
    <property type="match status" value="1"/>
</dbReference>
<feature type="region of interest" description="Disordered" evidence="5">
    <location>
        <begin position="1"/>
        <end position="35"/>
    </location>
</feature>
<keyword evidence="4" id="KW-0539">Nucleus</keyword>
<evidence type="ECO:0000259" key="6">
    <source>
        <dbReference type="PROSITE" id="PS51294"/>
    </source>
</evidence>
<dbReference type="InterPro" id="IPR001005">
    <property type="entry name" value="SANT/Myb"/>
</dbReference>
<feature type="domain" description="HTH myb-type" evidence="6">
    <location>
        <begin position="29"/>
        <end position="89"/>
    </location>
</feature>
<feature type="compositionally biased region" description="Basic and acidic residues" evidence="5">
    <location>
        <begin position="90"/>
        <end position="99"/>
    </location>
</feature>
<dbReference type="Pfam" id="PF00249">
    <property type="entry name" value="Myb_DNA-binding"/>
    <property type="match status" value="1"/>
</dbReference>
<keyword evidence="3" id="KW-0804">Transcription</keyword>
<accession>A0A9E7H6Q3</accession>
<keyword evidence="1" id="KW-0805">Transcription regulation</keyword>
<feature type="region of interest" description="Disordered" evidence="5">
    <location>
        <begin position="86"/>
        <end position="119"/>
    </location>
</feature>
<evidence type="ECO:0000256" key="5">
    <source>
        <dbReference type="SAM" id="MobiDB-lite"/>
    </source>
</evidence>
<name>A0A9E7H6Q3_9LILI</name>
<evidence type="ECO:0000313" key="8">
    <source>
        <dbReference type="Proteomes" id="UP001055439"/>
    </source>
</evidence>
<keyword evidence="2" id="KW-0238">DNA-binding</keyword>
<dbReference type="Proteomes" id="UP001055439">
    <property type="component" value="Chromosome 8"/>
</dbReference>
<organism evidence="7 8">
    <name type="scientific">Musa troglodytarum</name>
    <name type="common">fe'i banana</name>
    <dbReference type="NCBI Taxonomy" id="320322"/>
    <lineage>
        <taxon>Eukaryota</taxon>
        <taxon>Viridiplantae</taxon>
        <taxon>Streptophyta</taxon>
        <taxon>Embryophyta</taxon>
        <taxon>Tracheophyta</taxon>
        <taxon>Spermatophyta</taxon>
        <taxon>Magnoliopsida</taxon>
        <taxon>Liliopsida</taxon>
        <taxon>Zingiberales</taxon>
        <taxon>Musaceae</taxon>
        <taxon>Musa</taxon>
    </lineage>
</organism>